<dbReference type="STRING" id="1673428.CPM_1374"/>
<evidence type="ECO:0000313" key="4">
    <source>
        <dbReference type="Proteomes" id="UP000187822"/>
    </source>
</evidence>
<dbReference type="Proteomes" id="UP000187822">
    <property type="component" value="Chromosome I"/>
</dbReference>
<dbReference type="InterPro" id="IPR011033">
    <property type="entry name" value="PRC_barrel-like_sf"/>
</dbReference>
<accession>A0A1N5VHG6</accession>
<dbReference type="Gene3D" id="2.30.30.240">
    <property type="entry name" value="PRC-barrel domain"/>
    <property type="match status" value="1"/>
</dbReference>
<protein>
    <submittedName>
        <fullName evidence="2">PRC-barrel domain-containing protein</fullName>
    </submittedName>
</protein>
<gene>
    <name evidence="3" type="ORF">CPM_1374</name>
    <name evidence="2" type="ORF">CSP5_1375</name>
</gene>
<sequence length="90" mass="10037">MNYIAMTLKRLKKVSGKSIATSDGRIVGRIVDFITDEGTGSIMEILAVPAPGKIENLKKDMEGRYIIPYSIVRPGQDFLVVDAEKLRRLK</sequence>
<dbReference type="InterPro" id="IPR027275">
    <property type="entry name" value="PRC-brl_dom"/>
</dbReference>
<reference evidence="3" key="2">
    <citation type="submission" date="2016-06" db="EMBL/GenBank/DDBJ databases">
        <authorList>
            <person name="Olsen C.W."/>
            <person name="Carey S."/>
            <person name="Hinshaw L."/>
            <person name="Karasin A.I."/>
        </authorList>
    </citation>
    <scope>NUCLEOTIDE SEQUENCE [LARGE SCALE GENOMIC DNA]</scope>
    <source>
        <strain evidence="3">PM4</strain>
    </source>
</reference>
<evidence type="ECO:0000313" key="3">
    <source>
        <dbReference type="EMBL" id="SJK85173.1"/>
    </source>
</evidence>
<dbReference type="KEGG" id="cdiv:CPM_1374"/>
<dbReference type="PANTHER" id="PTHR38137:SF2">
    <property type="entry name" value="PRC-BARREL DOMAIN-CONTAINING PROTEIN"/>
    <property type="match status" value="1"/>
</dbReference>
<dbReference type="EMBL" id="LT719092">
    <property type="protein sequence ID" value="SJK85173.1"/>
    <property type="molecule type" value="Genomic_DNA"/>
</dbReference>
<reference evidence="4" key="3">
    <citation type="submission" date="2016-06" db="EMBL/GenBank/DDBJ databases">
        <authorList>
            <person name="Toshchakov V.S."/>
        </authorList>
    </citation>
    <scope>NUCLEOTIDE SEQUENCE [LARGE SCALE GENOMIC DNA]</scope>
    <source>
        <strain>PM4 (JCM 30641</strain>
        <strain evidence="4">\VKM B-2940)</strain>
    </source>
</reference>
<proteinExistence type="predicted"/>
<dbReference type="Proteomes" id="UP000195607">
    <property type="component" value="Chromosome I"/>
</dbReference>
<evidence type="ECO:0000313" key="2">
    <source>
        <dbReference type="EMBL" id="SIM72190.1"/>
    </source>
</evidence>
<dbReference type="AlphaFoldDB" id="A0A1N5VHG6"/>
<evidence type="ECO:0000259" key="1">
    <source>
        <dbReference type="Pfam" id="PF05239"/>
    </source>
</evidence>
<name>A0A1N5VHG6_9ARCH</name>
<keyword evidence="4" id="KW-1185">Reference proteome</keyword>
<reference evidence="2 5" key="1">
    <citation type="submission" date="2016-04" db="EMBL/GenBank/DDBJ databases">
        <authorList>
            <person name="Evans L.H."/>
            <person name="Alamgir A."/>
            <person name="Owens N."/>
            <person name="Weber N.D."/>
            <person name="Virtaneva K."/>
            <person name="Barbian K."/>
            <person name="Babar A."/>
            <person name="Rosenke K."/>
        </authorList>
    </citation>
    <scope>NUCLEOTIDE SEQUENCE [LARGE SCALE GENOMIC DNA]</scope>
    <source>
        <strain evidence="2">S5</strain>
        <strain evidence="5">S5(T) (JCM 30642 \VKM B-2941)</strain>
    </source>
</reference>
<organism evidence="2 5">
    <name type="scientific">Cuniculiplasma divulgatum</name>
    <dbReference type="NCBI Taxonomy" id="1673428"/>
    <lineage>
        <taxon>Archaea</taxon>
        <taxon>Methanobacteriati</taxon>
        <taxon>Thermoplasmatota</taxon>
        <taxon>Thermoplasmata</taxon>
        <taxon>Thermoplasmatales</taxon>
        <taxon>Cuniculiplasmataceae</taxon>
        <taxon>Cuniculiplasma</taxon>
    </lineage>
</organism>
<dbReference type="SUPFAM" id="SSF50346">
    <property type="entry name" value="PRC-barrel domain"/>
    <property type="match status" value="1"/>
</dbReference>
<evidence type="ECO:0000313" key="5">
    <source>
        <dbReference type="Proteomes" id="UP000195607"/>
    </source>
</evidence>
<dbReference type="Pfam" id="PF05239">
    <property type="entry name" value="PRC"/>
    <property type="match status" value="1"/>
</dbReference>
<feature type="domain" description="PRC-barrel" evidence="1">
    <location>
        <begin position="6"/>
        <end position="85"/>
    </location>
</feature>
<dbReference type="EMBL" id="LT671858">
    <property type="protein sequence ID" value="SIM72190.1"/>
    <property type="molecule type" value="Genomic_DNA"/>
</dbReference>
<dbReference type="PANTHER" id="PTHR38137">
    <property type="entry name" value="PRC-BARREL DOMAIN PROTEIN"/>
    <property type="match status" value="1"/>
</dbReference>